<feature type="transmembrane region" description="Helical" evidence="1">
    <location>
        <begin position="27"/>
        <end position="43"/>
    </location>
</feature>
<evidence type="ECO:0000256" key="1">
    <source>
        <dbReference type="SAM" id="Phobius"/>
    </source>
</evidence>
<keyword evidence="3" id="KW-1185">Reference proteome</keyword>
<proteinExistence type="predicted"/>
<accession>A0A1Q1PWE9</accession>
<protein>
    <submittedName>
        <fullName evidence="2">Putative membrane protein</fullName>
    </submittedName>
</protein>
<keyword evidence="1" id="KW-0812">Transmembrane</keyword>
<sequence length="44" mass="4940">MRSAGFGFGYVNHCGDYDDVGVCMSELTIWFIAGLITWAYFLIV</sequence>
<organism evidence="2 3">
    <name type="scientific">Escherichia phage vB_EcoS_CEB_EC3a</name>
    <dbReference type="NCBI Taxonomy" id="1933774"/>
    <lineage>
        <taxon>Viruses</taxon>
        <taxon>Duplodnaviria</taxon>
        <taxon>Heunggongvirae</taxon>
        <taxon>Uroviricota</taxon>
        <taxon>Caudoviricetes</taxon>
        <taxon>Drexlerviridae</taxon>
        <taxon>Braunvirinae</taxon>
        <taxon>Loudonvirus</taxon>
        <taxon>Loudonvirus EC3a</taxon>
        <taxon>Guelphvirus EC3a</taxon>
    </lineage>
</organism>
<keyword evidence="1" id="KW-0472">Membrane</keyword>
<evidence type="ECO:0000313" key="3">
    <source>
        <dbReference type="Proteomes" id="UP000224800"/>
    </source>
</evidence>
<evidence type="ECO:0000313" key="2">
    <source>
        <dbReference type="EMBL" id="AQN32417.1"/>
    </source>
</evidence>
<reference evidence="2 3" key="1">
    <citation type="submission" date="2016-12" db="EMBL/GenBank/DDBJ databases">
        <title>Clearing Escherichia coli biofilms with honey-phage combinations.</title>
        <authorList>
            <person name="Oliveira A."/>
            <person name="Ribeiro H."/>
            <person name="Melo L.D.R."/>
            <person name="Henriques A."/>
            <person name="Sillankorva S."/>
        </authorList>
    </citation>
    <scope>NUCLEOTIDE SEQUENCE [LARGE SCALE GENOMIC DNA]</scope>
</reference>
<name>A0A1Q1PWE9_9CAUD</name>
<dbReference type="Proteomes" id="UP000224800">
    <property type="component" value="Segment"/>
</dbReference>
<dbReference type="EMBL" id="KY398841">
    <property type="protein sequence ID" value="AQN32417.1"/>
    <property type="molecule type" value="Genomic_DNA"/>
</dbReference>
<gene>
    <name evidence="2" type="ORF">Ec3a_13</name>
</gene>
<keyword evidence="1" id="KW-1133">Transmembrane helix</keyword>